<dbReference type="InterPro" id="IPR013497">
    <property type="entry name" value="Topo_IA_cen"/>
</dbReference>
<evidence type="ECO:0000256" key="9">
    <source>
        <dbReference type="SAM" id="MobiDB-lite"/>
    </source>
</evidence>
<dbReference type="InterPro" id="IPR013826">
    <property type="entry name" value="Topo_IA_cen_sub3"/>
</dbReference>
<evidence type="ECO:0000259" key="11">
    <source>
        <dbReference type="PROSITE" id="PS52039"/>
    </source>
</evidence>
<feature type="site" description="Interaction with DNA" evidence="8">
    <location>
        <position position="154"/>
    </location>
</feature>
<dbReference type="PATRIC" id="fig|1619042.3.peg.538"/>
<dbReference type="HAMAP" id="MF_00952">
    <property type="entry name" value="Topoisom_1_prok"/>
    <property type="match status" value="1"/>
</dbReference>
<dbReference type="Gene3D" id="1.10.290.10">
    <property type="entry name" value="Topoisomerase I, domain 4"/>
    <property type="match status" value="1"/>
</dbReference>
<dbReference type="InterPro" id="IPR023406">
    <property type="entry name" value="Topo_IA_AS"/>
</dbReference>
<evidence type="ECO:0000256" key="2">
    <source>
        <dbReference type="ARBA" id="ARBA00009446"/>
    </source>
</evidence>
<evidence type="ECO:0000256" key="5">
    <source>
        <dbReference type="ARBA" id="ARBA00023029"/>
    </source>
</evidence>
<comment type="caution">
    <text evidence="12">The sequence shown here is derived from an EMBL/GenBank/DDBJ whole genome shotgun (WGS) entry which is preliminary data.</text>
</comment>
<feature type="site" description="Interaction with DNA" evidence="8">
    <location>
        <position position="303"/>
    </location>
</feature>
<dbReference type="InterPro" id="IPR003602">
    <property type="entry name" value="Topo_IA_DNA-bd_dom"/>
</dbReference>
<feature type="region of interest" description="Disordered" evidence="9">
    <location>
        <begin position="250"/>
        <end position="274"/>
    </location>
</feature>
<dbReference type="CDD" id="cd00186">
    <property type="entry name" value="TOP1Ac"/>
    <property type="match status" value="1"/>
</dbReference>
<dbReference type="PANTHER" id="PTHR42785">
    <property type="entry name" value="DNA TOPOISOMERASE, TYPE IA, CORE"/>
    <property type="match status" value="1"/>
</dbReference>
<dbReference type="PANTHER" id="PTHR42785:SF1">
    <property type="entry name" value="DNA TOPOISOMERASE"/>
    <property type="match status" value="1"/>
</dbReference>
<dbReference type="InterPro" id="IPR034149">
    <property type="entry name" value="TOPRIM_TopoI"/>
</dbReference>
<dbReference type="InterPro" id="IPR003601">
    <property type="entry name" value="Topo_IA_2"/>
</dbReference>
<dbReference type="PROSITE" id="PS52039">
    <property type="entry name" value="TOPO_IA_2"/>
    <property type="match status" value="1"/>
</dbReference>
<evidence type="ECO:0000313" key="12">
    <source>
        <dbReference type="EMBL" id="KKU25752.1"/>
    </source>
</evidence>
<dbReference type="InterPro" id="IPR025589">
    <property type="entry name" value="Toprim_C_rpt"/>
</dbReference>
<evidence type="ECO:0000313" key="13">
    <source>
        <dbReference type="Proteomes" id="UP000034175"/>
    </source>
</evidence>
<dbReference type="InterPro" id="IPR006171">
    <property type="entry name" value="TOPRIM_dom"/>
</dbReference>
<comment type="similarity">
    <text evidence="2 8">Belongs to the type IA topoisomerase family.</text>
</comment>
<dbReference type="SMART" id="SM00436">
    <property type="entry name" value="TOP1Bc"/>
    <property type="match status" value="1"/>
</dbReference>
<feature type="site" description="Interaction with DNA" evidence="8">
    <location>
        <position position="488"/>
    </location>
</feature>
<dbReference type="SUPFAM" id="SSF56712">
    <property type="entry name" value="Prokaryotic type I DNA topoisomerase"/>
    <property type="match status" value="1"/>
</dbReference>
<name>A0A0G1NZG1_9BACT</name>
<feature type="domain" description="Topo IA-type catalytic" evidence="11">
    <location>
        <begin position="128"/>
        <end position="557"/>
    </location>
</feature>
<dbReference type="InterPro" id="IPR013824">
    <property type="entry name" value="Topo_IA_cen_sub1"/>
</dbReference>
<keyword evidence="3" id="KW-0479">Metal-binding</keyword>
<protein>
    <recommendedName>
        <fullName evidence="8">DNA topoisomerase 1</fullName>
        <ecNumber evidence="8">5.6.2.1</ecNumber>
    </recommendedName>
    <alternativeName>
        <fullName evidence="8">DNA topoisomerase I</fullName>
    </alternativeName>
</protein>
<proteinExistence type="inferred from homology"/>
<dbReference type="EMBL" id="LCMA01000020">
    <property type="protein sequence ID" value="KKU25752.1"/>
    <property type="molecule type" value="Genomic_DNA"/>
</dbReference>
<dbReference type="CDD" id="cd03363">
    <property type="entry name" value="TOPRIM_TopoIA_TopoI"/>
    <property type="match status" value="1"/>
</dbReference>
<comment type="catalytic activity">
    <reaction evidence="1 8">
        <text>ATP-independent breakage of single-stranded DNA, followed by passage and rejoining.</text>
        <dbReference type="EC" id="5.6.2.1"/>
    </reaction>
</comment>
<evidence type="ECO:0000256" key="3">
    <source>
        <dbReference type="ARBA" id="ARBA00022723"/>
    </source>
</evidence>
<feature type="region of interest" description="Interaction with DNA" evidence="8">
    <location>
        <begin position="162"/>
        <end position="167"/>
    </location>
</feature>
<dbReference type="AlphaFoldDB" id="A0A0G1NZG1"/>
<dbReference type="PRINTS" id="PR00417">
    <property type="entry name" value="PRTPISMRASEI"/>
</dbReference>
<dbReference type="Pfam" id="PF13368">
    <property type="entry name" value="Toprim_C_rpt"/>
    <property type="match status" value="3"/>
</dbReference>
<feature type="active site" description="O-(5'-phospho-DNA)-tyrosine intermediate" evidence="8">
    <location>
        <position position="301"/>
    </location>
</feature>
<dbReference type="Pfam" id="PF01131">
    <property type="entry name" value="Topoisom_bac"/>
    <property type="match status" value="1"/>
</dbReference>
<evidence type="ECO:0000256" key="1">
    <source>
        <dbReference type="ARBA" id="ARBA00000213"/>
    </source>
</evidence>
<keyword evidence="6 8" id="KW-0238">DNA-binding</keyword>
<keyword evidence="4" id="KW-0460">Magnesium</keyword>
<accession>A0A0G1NZG1</accession>
<dbReference type="InterPro" id="IPR013825">
    <property type="entry name" value="Topo_IA_cen_sub2"/>
</dbReference>
<dbReference type="GO" id="GO:0006265">
    <property type="term" value="P:DNA topological change"/>
    <property type="evidence" value="ECO:0007669"/>
    <property type="project" value="UniProtKB-UniRule"/>
</dbReference>
<comment type="function">
    <text evidence="8">Releases the supercoiling and torsional tension of DNA, which is introduced during the DNA replication and transcription, by transiently cleaving and rejoining one strand of the DNA duplex. Introduces a single-strand break via transesterification at a target site in duplex DNA. The scissile phosphodiester is attacked by the catalytic tyrosine of the enzyme, resulting in the formation of a DNA-(5'-phosphotyrosyl)-enzyme intermediate and the expulsion of a 3'-OH DNA strand. The free DNA strand then undergoes passage around the unbroken strand, thus removing DNA supercoils. Finally, in the religation step, the DNA 3'-OH attacks the covalent intermediate to expel the active-site tyrosine and restore the DNA phosphodiester backbone.</text>
</comment>
<feature type="domain" description="Toprim" evidence="10">
    <location>
        <begin position="1"/>
        <end position="112"/>
    </location>
</feature>
<organism evidence="12 13">
    <name type="scientific">Candidatus Magasanikbacteria bacterium GW2011_GWA2_46_17</name>
    <dbReference type="NCBI Taxonomy" id="1619042"/>
    <lineage>
        <taxon>Bacteria</taxon>
        <taxon>Candidatus Magasanikiibacteriota</taxon>
    </lineage>
</organism>
<dbReference type="Gene3D" id="2.70.20.10">
    <property type="entry name" value="Topoisomerase I, domain 3"/>
    <property type="match status" value="1"/>
</dbReference>
<feature type="site" description="Interaction with DNA" evidence="8">
    <location>
        <position position="147"/>
    </location>
</feature>
<comment type="subunit">
    <text evidence="8">Monomer.</text>
</comment>
<feature type="site" description="Interaction with DNA" evidence="8">
    <location>
        <position position="142"/>
    </location>
</feature>
<dbReference type="InterPro" id="IPR023405">
    <property type="entry name" value="Topo_IA_core_domain"/>
</dbReference>
<feature type="site" description="Interaction with DNA" evidence="8">
    <location>
        <position position="139"/>
    </location>
</feature>
<dbReference type="Pfam" id="PF01751">
    <property type="entry name" value="Toprim"/>
    <property type="match status" value="1"/>
</dbReference>
<dbReference type="InterPro" id="IPR000380">
    <property type="entry name" value="Topo_IA"/>
</dbReference>
<gene>
    <name evidence="8" type="primary">topA</name>
    <name evidence="12" type="ORF">UX39_C0020G0005</name>
</gene>
<dbReference type="Gene3D" id="3.40.50.140">
    <property type="match status" value="1"/>
</dbReference>
<dbReference type="GO" id="GO:0003677">
    <property type="term" value="F:DNA binding"/>
    <property type="evidence" value="ECO:0007669"/>
    <property type="project" value="UniProtKB-KW"/>
</dbReference>
<dbReference type="GO" id="GO:0046872">
    <property type="term" value="F:metal ion binding"/>
    <property type="evidence" value="ECO:0007669"/>
    <property type="project" value="UniProtKB-KW"/>
</dbReference>
<keyword evidence="5 8" id="KW-0799">Topoisomerase</keyword>
<dbReference type="Proteomes" id="UP000034175">
    <property type="component" value="Unassembled WGS sequence"/>
</dbReference>
<evidence type="ECO:0000256" key="7">
    <source>
        <dbReference type="ARBA" id="ARBA00023235"/>
    </source>
</evidence>
<feature type="site" description="Interaction with DNA" evidence="8">
    <location>
        <position position="31"/>
    </location>
</feature>
<sequence>MKLVIVESPTKAKTISKFLGSDYKVVSSFGHVMDLPKSNMGIDIENGTFEPHYIVSRDKTKKVKELKDDAKKAKEIYFATDEDREGEAISWHLAELFKTKEKDVQRLVFHEITKHALEEALKHPRPLDMHLVDAQQARRVLDRLVGYELSPLLWKKVARGLSAGRVQSVTVRLIVEREREIKAFVPQEYWTLDGLFTPDKKQIFEARLEQIKGKKLGKFDLATQQHTDDVVKDLKNATYAVKTLEAKKAASKPSAPYRTSTLQQEANHRLGMSSKQTMRVAQQLYEGIDLGPEGHTGLITYMRTDSVNLSDKFIQEARAHIKEAFGAPYLPEQPRIFKSTAKGAQEAHEAIRPSDPARAPELIKKYLDAQQYKLYDLIWRRAVATQMSDAELQKTTVDIEAKNYIFRANGQMVTFDGYLKLYPTKMKDTELPALKEGQALTCTQLKPEQHYTEPPARYSDATLVKALEEYGIGRPSTYAPTISTVEDRGYVIRDEQKRLAPTDIAGVVTDLLAEHFPTIVDYQFTARMEQDLDEIAEGNKEWKPMIKEFYGPFHETIEQKTEELKRSDVLNAREIGIDPVSGKPISARVGRFGPFVQIGTKDDKEKPKFASLKKNQHIETITLEEALQLLTLPKTLGTDSDGNDIVVSIGRFGPYVKVGSNYYSIKQDDPYTLALPRALEIIKEKKEAEANKIIHDFKNAGIQVLNGRYGPYITDGKKNAKIPKDKEPKDLTEEECVQLLKDAPEKKRHFTRKQKTTA</sequence>
<dbReference type="InterPro" id="IPR005733">
    <property type="entry name" value="TopoI_bac-type"/>
</dbReference>
<reference evidence="12 13" key="1">
    <citation type="journal article" date="2015" name="Nature">
        <title>rRNA introns, odd ribosomes, and small enigmatic genomes across a large radiation of phyla.</title>
        <authorList>
            <person name="Brown C.T."/>
            <person name="Hug L.A."/>
            <person name="Thomas B.C."/>
            <person name="Sharon I."/>
            <person name="Castelle C.J."/>
            <person name="Singh A."/>
            <person name="Wilkins M.J."/>
            <person name="Williams K.H."/>
            <person name="Banfield J.F."/>
        </authorList>
    </citation>
    <scope>NUCLEOTIDE SEQUENCE [LARGE SCALE GENOMIC DNA]</scope>
</reference>
<dbReference type="InterPro" id="IPR028612">
    <property type="entry name" value="Topoisom_1_IA"/>
</dbReference>
<dbReference type="SMART" id="SM00437">
    <property type="entry name" value="TOP1Ac"/>
    <property type="match status" value="1"/>
</dbReference>
<evidence type="ECO:0000256" key="4">
    <source>
        <dbReference type="ARBA" id="ARBA00022842"/>
    </source>
</evidence>
<dbReference type="PROSITE" id="PS00396">
    <property type="entry name" value="TOPO_IA_1"/>
    <property type="match status" value="1"/>
</dbReference>
<evidence type="ECO:0000256" key="6">
    <source>
        <dbReference type="ARBA" id="ARBA00023125"/>
    </source>
</evidence>
<dbReference type="GO" id="GO:0003917">
    <property type="term" value="F:DNA topoisomerase type I (single strand cut, ATP-independent) activity"/>
    <property type="evidence" value="ECO:0007669"/>
    <property type="project" value="UniProtKB-UniRule"/>
</dbReference>
<evidence type="ECO:0000259" key="10">
    <source>
        <dbReference type="PROSITE" id="PS50880"/>
    </source>
</evidence>
<feature type="site" description="Interaction with DNA" evidence="8">
    <location>
        <position position="138"/>
    </location>
</feature>
<dbReference type="SMART" id="SM00493">
    <property type="entry name" value="TOPRIM"/>
    <property type="match status" value="1"/>
</dbReference>
<dbReference type="EC" id="5.6.2.1" evidence="8"/>
<dbReference type="Gene3D" id="1.10.460.10">
    <property type="entry name" value="Topoisomerase I, domain 2"/>
    <property type="match status" value="1"/>
</dbReference>
<dbReference type="PROSITE" id="PS50880">
    <property type="entry name" value="TOPRIM"/>
    <property type="match status" value="1"/>
</dbReference>
<dbReference type="NCBIfam" id="TIGR01051">
    <property type="entry name" value="topA_bact"/>
    <property type="match status" value="1"/>
</dbReference>
<evidence type="ECO:0000256" key="8">
    <source>
        <dbReference type="HAMAP-Rule" id="MF_00952"/>
    </source>
</evidence>
<keyword evidence="7 8" id="KW-0413">Isomerase</keyword>